<dbReference type="AlphaFoldDB" id="A0A6V8NCX0"/>
<keyword evidence="1" id="KW-0378">Hydrolase</keyword>
<dbReference type="EMBL" id="BLXZ01000007">
    <property type="protein sequence ID" value="GFO69724.1"/>
    <property type="molecule type" value="Genomic_DNA"/>
</dbReference>
<evidence type="ECO:0000313" key="4">
    <source>
        <dbReference type="Proteomes" id="UP000587586"/>
    </source>
</evidence>
<dbReference type="Proteomes" id="UP000587586">
    <property type="component" value="Unassembled WGS sequence"/>
</dbReference>
<sequence length="183" mass="19732">MKSCLILVDIQNDYFAGGKMVLVGMEEAAARAQSLLAGFRAANLPVIHIQHVAARPDASFFLPETHGAEIHPMVAPAPGEPVLVKHFPNSFRHTPLLDTLQEQGICDLTICGAMSHMCIDATTRAAFDFGFNCTVAEDACATRDLVFKGKPVKAAEVHAAFMAALSVPYAQISPTRELLERLS</sequence>
<keyword evidence="4" id="KW-1185">Reference proteome</keyword>
<dbReference type="GO" id="GO:0016787">
    <property type="term" value="F:hydrolase activity"/>
    <property type="evidence" value="ECO:0007669"/>
    <property type="project" value="UniProtKB-KW"/>
</dbReference>
<dbReference type="RefSeq" id="WP_183362313.1">
    <property type="nucleotide sequence ID" value="NZ_BLXZ01000007.1"/>
</dbReference>
<organism evidence="3 4">
    <name type="scientific">Geomonas limicola</name>
    <dbReference type="NCBI Taxonomy" id="2740186"/>
    <lineage>
        <taxon>Bacteria</taxon>
        <taxon>Pseudomonadati</taxon>
        <taxon>Thermodesulfobacteriota</taxon>
        <taxon>Desulfuromonadia</taxon>
        <taxon>Geobacterales</taxon>
        <taxon>Geobacteraceae</taxon>
        <taxon>Geomonas</taxon>
    </lineage>
</organism>
<evidence type="ECO:0000259" key="2">
    <source>
        <dbReference type="Pfam" id="PF00857"/>
    </source>
</evidence>
<dbReference type="Pfam" id="PF00857">
    <property type="entry name" value="Isochorismatase"/>
    <property type="match status" value="1"/>
</dbReference>
<dbReference type="PANTHER" id="PTHR43540">
    <property type="entry name" value="PEROXYUREIDOACRYLATE/UREIDOACRYLATE AMIDOHYDROLASE-RELATED"/>
    <property type="match status" value="1"/>
</dbReference>
<evidence type="ECO:0000256" key="1">
    <source>
        <dbReference type="ARBA" id="ARBA00022801"/>
    </source>
</evidence>
<proteinExistence type="predicted"/>
<accession>A0A6V8NCX0</accession>
<dbReference type="InterPro" id="IPR036380">
    <property type="entry name" value="Isochorismatase-like_sf"/>
</dbReference>
<comment type="caution">
    <text evidence="3">The sequence shown here is derived from an EMBL/GenBank/DDBJ whole genome shotgun (WGS) entry which is preliminary data.</text>
</comment>
<reference evidence="4" key="1">
    <citation type="submission" date="2020-06" db="EMBL/GenBank/DDBJ databases">
        <title>Draft genomic sequecing of Geomonas sp. Red745.</title>
        <authorList>
            <person name="Itoh H."/>
            <person name="Xu Z.X."/>
            <person name="Ushijima N."/>
            <person name="Masuda Y."/>
            <person name="Shiratori Y."/>
            <person name="Senoo K."/>
        </authorList>
    </citation>
    <scope>NUCLEOTIDE SEQUENCE [LARGE SCALE GENOMIC DNA]</scope>
    <source>
        <strain evidence="4">Red745</strain>
    </source>
</reference>
<gene>
    <name evidence="3" type="ORF">GMLC_33030</name>
</gene>
<dbReference type="InterPro" id="IPR050272">
    <property type="entry name" value="Isochorismatase-like_hydrls"/>
</dbReference>
<dbReference type="PANTHER" id="PTHR43540:SF1">
    <property type="entry name" value="ISOCHORISMATASE HYDROLASE"/>
    <property type="match status" value="1"/>
</dbReference>
<dbReference type="InterPro" id="IPR000868">
    <property type="entry name" value="Isochorismatase-like_dom"/>
</dbReference>
<dbReference type="SUPFAM" id="SSF52499">
    <property type="entry name" value="Isochorismatase-like hydrolases"/>
    <property type="match status" value="1"/>
</dbReference>
<dbReference type="CDD" id="cd01014">
    <property type="entry name" value="nicotinamidase_related"/>
    <property type="match status" value="1"/>
</dbReference>
<evidence type="ECO:0000313" key="3">
    <source>
        <dbReference type="EMBL" id="GFO69724.1"/>
    </source>
</evidence>
<feature type="domain" description="Isochorismatase-like" evidence="2">
    <location>
        <begin position="3"/>
        <end position="145"/>
    </location>
</feature>
<name>A0A6V8NCX0_9BACT</name>
<protein>
    <submittedName>
        <fullName evidence="3">Isochorismatase</fullName>
    </submittedName>
</protein>
<dbReference type="Gene3D" id="3.40.50.850">
    <property type="entry name" value="Isochorismatase-like"/>
    <property type="match status" value="1"/>
</dbReference>